<dbReference type="SUPFAM" id="SSF52540">
    <property type="entry name" value="P-loop containing nucleoside triphosphate hydrolases"/>
    <property type="match status" value="1"/>
</dbReference>
<evidence type="ECO:0000259" key="3">
    <source>
        <dbReference type="Pfam" id="PF01926"/>
    </source>
</evidence>
<dbReference type="GO" id="GO:0005815">
    <property type="term" value="C:microtubule organizing center"/>
    <property type="evidence" value="ECO:0007669"/>
    <property type="project" value="TreeGrafter"/>
</dbReference>
<dbReference type="Pfam" id="PF01926">
    <property type="entry name" value="MMR_HSR1"/>
    <property type="match status" value="1"/>
</dbReference>
<feature type="non-terminal residue" evidence="4">
    <location>
        <position position="1092"/>
    </location>
</feature>
<organism evidence="4 5">
    <name type="scientific">Candolleomyces aberdarensis</name>
    <dbReference type="NCBI Taxonomy" id="2316362"/>
    <lineage>
        <taxon>Eukaryota</taxon>
        <taxon>Fungi</taxon>
        <taxon>Dikarya</taxon>
        <taxon>Basidiomycota</taxon>
        <taxon>Agaricomycotina</taxon>
        <taxon>Agaricomycetes</taxon>
        <taxon>Agaricomycetidae</taxon>
        <taxon>Agaricales</taxon>
        <taxon>Agaricineae</taxon>
        <taxon>Psathyrellaceae</taxon>
        <taxon>Candolleomyces</taxon>
    </lineage>
</organism>
<reference evidence="4 5" key="1">
    <citation type="submission" date="2019-01" db="EMBL/GenBank/DDBJ databases">
        <title>Draft genome sequence of Psathyrella aberdarensis IHI B618.</title>
        <authorList>
            <person name="Buettner E."/>
            <person name="Kellner H."/>
        </authorList>
    </citation>
    <scope>NUCLEOTIDE SEQUENCE [LARGE SCALE GENOMIC DNA]</scope>
    <source>
        <strain evidence="4 5">IHI B618</strain>
    </source>
</reference>
<feature type="coiled-coil region" evidence="1">
    <location>
        <begin position="430"/>
        <end position="578"/>
    </location>
</feature>
<evidence type="ECO:0000256" key="1">
    <source>
        <dbReference type="SAM" id="Coils"/>
    </source>
</evidence>
<feature type="coiled-coil region" evidence="1">
    <location>
        <begin position="989"/>
        <end position="1037"/>
    </location>
</feature>
<evidence type="ECO:0000313" key="5">
    <source>
        <dbReference type="Proteomes" id="UP000290288"/>
    </source>
</evidence>
<dbReference type="GO" id="GO:0005737">
    <property type="term" value="C:cytoplasm"/>
    <property type="evidence" value="ECO:0007669"/>
    <property type="project" value="TreeGrafter"/>
</dbReference>
<dbReference type="GO" id="GO:0031122">
    <property type="term" value="P:cytoplasmic microtubule organization"/>
    <property type="evidence" value="ECO:0007669"/>
    <property type="project" value="TreeGrafter"/>
</dbReference>
<dbReference type="GO" id="GO:0008017">
    <property type="term" value="F:microtubule binding"/>
    <property type="evidence" value="ECO:0007669"/>
    <property type="project" value="TreeGrafter"/>
</dbReference>
<feature type="coiled-coil region" evidence="1">
    <location>
        <begin position="338"/>
        <end position="390"/>
    </location>
</feature>
<comment type="caution">
    <text evidence="4">The sequence shown here is derived from an EMBL/GenBank/DDBJ whole genome shotgun (WGS) entry which is preliminary data.</text>
</comment>
<dbReference type="GO" id="GO:0005525">
    <property type="term" value="F:GTP binding"/>
    <property type="evidence" value="ECO:0007669"/>
    <property type="project" value="InterPro"/>
</dbReference>
<dbReference type="AlphaFoldDB" id="A0A4Q2D693"/>
<dbReference type="Proteomes" id="UP000290288">
    <property type="component" value="Unassembled WGS sequence"/>
</dbReference>
<feature type="region of interest" description="Disordered" evidence="2">
    <location>
        <begin position="1044"/>
        <end position="1066"/>
    </location>
</feature>
<dbReference type="InterPro" id="IPR027417">
    <property type="entry name" value="P-loop_NTPase"/>
</dbReference>
<dbReference type="EMBL" id="SDEE01000620">
    <property type="protein sequence ID" value="RXW14953.1"/>
    <property type="molecule type" value="Genomic_DNA"/>
</dbReference>
<keyword evidence="5" id="KW-1185">Reference proteome</keyword>
<dbReference type="STRING" id="2316362.A0A4Q2D693"/>
<dbReference type="PANTHER" id="PTHR18947:SF28">
    <property type="entry name" value="GIRDIN, ISOFORM A"/>
    <property type="match status" value="1"/>
</dbReference>
<proteinExistence type="predicted"/>
<keyword evidence="1" id="KW-0175">Coiled coil</keyword>
<feature type="compositionally biased region" description="Polar residues" evidence="2">
    <location>
        <begin position="1052"/>
        <end position="1062"/>
    </location>
</feature>
<feature type="region of interest" description="Disordered" evidence="2">
    <location>
        <begin position="897"/>
        <end position="936"/>
    </location>
</feature>
<dbReference type="Gene3D" id="3.40.50.300">
    <property type="entry name" value="P-loop containing nucleotide triphosphate hydrolases"/>
    <property type="match status" value="2"/>
</dbReference>
<name>A0A4Q2D693_9AGAR</name>
<dbReference type="InterPro" id="IPR006073">
    <property type="entry name" value="GTP-bd"/>
</dbReference>
<dbReference type="GO" id="GO:0051959">
    <property type="term" value="F:dynein light intermediate chain binding"/>
    <property type="evidence" value="ECO:0007669"/>
    <property type="project" value="TreeGrafter"/>
</dbReference>
<sequence>MAKQQQQDTRLVAVMGETGAGKSSFINAVLGEEAALSSDGSFSCTRVVEQFGYKHKDGSTVTLVDTPGFNDYGAEDAKTDAEILQMIAEFLKTQYDEKRKFSGVVFLHPITAAPAGTTSKNMRMFKRLCGNDQLKNVVVVTTRWDEACYSGEGLEEAEQSEVSLMESEGLLKDLKVAGARFLRAGHFSKETPQPAGAQYQSPVAVVESLLGLEPVYLQIQEEMARGKPIQETAAGLVLEKEFENLRNTLNERMDNIQKTVEFLQSTTNIGKAEREKYNEILQRRVKEWEKLQGEFSTQWTAWEDCQKVRSRPSLDGMWALTHPPTTQSLIASQFDSFKTKQEQELENTRSEIREAQAKLNRQGLSMKQLNDELKQALETTRKERDVLSAECQTHWERERKLNDDLNETRSTLTRQTLDLQADKVKLLEALNEAKSALTAKTAEVEIMKREKPSANIPDLRAQLEEVVKDRDRVKASLATKTVELENMKERASLNASSLRAQLEDVKKDRDFTKAAQLDTQNELELTRKALQDSEDESEVLRQELDVKDQETDLLQKLVDKQALEIVSYTQEITTLEEEVIPPIGQSNVQQQQCFESVESSDIIGKIDNDEEGPDDGPANHIRAVKEPVSDHWSVSGQYHASILGPPGAYSDRHRRRDGMWKINRQSTFVFVSALAAGLILLPIQFINSVIGEDVAPVGDSILGTCTHQAKQYTYQLPNGQRVVFFDSPGFDGYFSGSPGAECSHKYPSNALILGTLDGLLRTQVPGARFSSVLLLHIQSNNEPAFPRKEKRLFTKLCGDDQSAIRVITTFWDCFSKDDYDSISAAEDRLAVSPPESWKAILNKQGIAHLRTGKALECEHIQGYLHPRQIIHQLLGVIDEPTPPQPEDRLRLKVEAPGNEYTMPDSPTTPMEECPPAKVESDDGGSGGQTAANTGNGIELGGIMGELQALRGAQRRELDHLRDYTAKLGHAASTLRLLDHPTFMADLALKTELKKKLEDVTKDHDHLSMKCEALTGQKEVLTEKLKRMTEMNDLVKKQQHISNSGSALADAIQPSTGPSTRALSSGIPLRSRREQLLDAIKSFSVQLSEELDA</sequence>
<gene>
    <name evidence="4" type="ORF">EST38_g10903</name>
</gene>
<dbReference type="OrthoDB" id="8954335at2759"/>
<feature type="coiled-coil region" evidence="1">
    <location>
        <begin position="239"/>
        <end position="266"/>
    </location>
</feature>
<feature type="domain" description="G" evidence="3">
    <location>
        <begin position="12"/>
        <end position="92"/>
    </location>
</feature>
<evidence type="ECO:0000256" key="2">
    <source>
        <dbReference type="SAM" id="MobiDB-lite"/>
    </source>
</evidence>
<accession>A0A4Q2D693</accession>
<dbReference type="PANTHER" id="PTHR18947">
    <property type="entry name" value="HOOK PROTEINS"/>
    <property type="match status" value="1"/>
</dbReference>
<evidence type="ECO:0000313" key="4">
    <source>
        <dbReference type="EMBL" id="RXW14953.1"/>
    </source>
</evidence>
<dbReference type="GO" id="GO:0030705">
    <property type="term" value="P:cytoskeleton-dependent intracellular transport"/>
    <property type="evidence" value="ECO:0007669"/>
    <property type="project" value="TreeGrafter"/>
</dbReference>
<protein>
    <recommendedName>
        <fullName evidence="3">G domain-containing protein</fullName>
    </recommendedName>
</protein>